<evidence type="ECO:0000259" key="3">
    <source>
        <dbReference type="Pfam" id="PF02517"/>
    </source>
</evidence>
<comment type="caution">
    <text evidence="4">The sequence shown here is derived from an EMBL/GenBank/DDBJ whole genome shotgun (WGS) entry which is preliminary data.</text>
</comment>
<protein>
    <recommendedName>
        <fullName evidence="3">CAAX prenyl protease 2/Lysostaphin resistance protein A-like domain-containing protein</fullName>
    </recommendedName>
</protein>
<dbReference type="RefSeq" id="WP_084271427.1">
    <property type="nucleotide sequence ID" value="NZ_BJZS01000014.1"/>
</dbReference>
<dbReference type="AlphaFoldDB" id="A0A512I9A5"/>
<keyword evidence="5" id="KW-1185">Reference proteome</keyword>
<dbReference type="InterPro" id="IPR003675">
    <property type="entry name" value="Rce1/LyrA-like_dom"/>
</dbReference>
<evidence type="ECO:0000313" key="4">
    <source>
        <dbReference type="EMBL" id="GEO94273.1"/>
    </source>
</evidence>
<feature type="transmembrane region" description="Helical" evidence="2">
    <location>
        <begin position="262"/>
        <end position="283"/>
    </location>
</feature>
<evidence type="ECO:0000256" key="2">
    <source>
        <dbReference type="SAM" id="Phobius"/>
    </source>
</evidence>
<gene>
    <name evidence="4" type="ORF">KTU01_03960</name>
</gene>
<proteinExistence type="predicted"/>
<accession>A0A512I9A5</accession>
<feature type="domain" description="CAAX prenyl protease 2/Lysostaphin resistance protein A-like" evidence="3">
    <location>
        <begin position="159"/>
        <end position="239"/>
    </location>
</feature>
<feature type="transmembrane region" description="Helical" evidence="2">
    <location>
        <begin position="91"/>
        <end position="113"/>
    </location>
</feature>
<dbReference type="EMBL" id="BJZS01000014">
    <property type="protein sequence ID" value="GEO94273.1"/>
    <property type="molecule type" value="Genomic_DNA"/>
</dbReference>
<feature type="transmembrane region" description="Helical" evidence="2">
    <location>
        <begin position="217"/>
        <end position="242"/>
    </location>
</feature>
<reference evidence="4 5" key="1">
    <citation type="submission" date="2019-07" db="EMBL/GenBank/DDBJ databases">
        <title>Whole genome shotgun sequence of Kocuria turfanensis NBRC 107627.</title>
        <authorList>
            <person name="Hosoyama A."/>
            <person name="Uohara A."/>
            <person name="Ohji S."/>
            <person name="Ichikawa N."/>
        </authorList>
    </citation>
    <scope>NUCLEOTIDE SEQUENCE [LARGE SCALE GENOMIC DNA]</scope>
    <source>
        <strain evidence="4 5">NBRC 107627</strain>
    </source>
</reference>
<dbReference type="GO" id="GO:0080120">
    <property type="term" value="P:CAAX-box protein maturation"/>
    <property type="evidence" value="ECO:0007669"/>
    <property type="project" value="UniProtKB-ARBA"/>
</dbReference>
<evidence type="ECO:0000313" key="5">
    <source>
        <dbReference type="Proteomes" id="UP000321103"/>
    </source>
</evidence>
<feature type="region of interest" description="Disordered" evidence="1">
    <location>
        <begin position="289"/>
        <end position="314"/>
    </location>
</feature>
<feature type="transmembrane region" description="Helical" evidence="2">
    <location>
        <begin position="163"/>
        <end position="181"/>
    </location>
</feature>
<dbReference type="Proteomes" id="UP000321103">
    <property type="component" value="Unassembled WGS sequence"/>
</dbReference>
<feature type="transmembrane region" description="Helical" evidence="2">
    <location>
        <begin position="133"/>
        <end position="151"/>
    </location>
</feature>
<keyword evidence="2" id="KW-1133">Transmembrane helix</keyword>
<dbReference type="Pfam" id="PF02517">
    <property type="entry name" value="Rce1-like"/>
    <property type="match status" value="1"/>
</dbReference>
<dbReference type="GO" id="GO:0004175">
    <property type="term" value="F:endopeptidase activity"/>
    <property type="evidence" value="ECO:0007669"/>
    <property type="project" value="UniProtKB-ARBA"/>
</dbReference>
<sequence>MNTTTRSPRHLVWPAFLVGALLLLGAGNEVLYGIAVPAAALALVVAVPGPRPRLARHPDALDLAVVAGLYLGVVTLFWLAFRVFTQQNTLGLFLCFASGMVLGVVGPVVYTVWIRGRSLSALGLRRDNIGRSVALGVVLAGVQFALTLWGYDLPQPVDWVPLLALALTVGLFEVVFFRGFVQTRLETAFGSVAGVGGSAALYAGYHVGYGMGASEMLFLFGLGVVYAVAFALVRNVVVLWPLLVPLGSFYNNLQGGGITMPWAAILGFADVLALMFAAVWLAARHERRRDPGALPQGPGSRRQQSEPRAPSPDS</sequence>
<feature type="transmembrane region" description="Helical" evidence="2">
    <location>
        <begin position="66"/>
        <end position="84"/>
    </location>
</feature>
<feature type="transmembrane region" description="Helical" evidence="2">
    <location>
        <begin position="187"/>
        <end position="205"/>
    </location>
</feature>
<keyword evidence="2" id="KW-0812">Transmembrane</keyword>
<organism evidence="4 5">
    <name type="scientific">Kocuria turfanensis</name>
    <dbReference type="NCBI Taxonomy" id="388357"/>
    <lineage>
        <taxon>Bacteria</taxon>
        <taxon>Bacillati</taxon>
        <taxon>Actinomycetota</taxon>
        <taxon>Actinomycetes</taxon>
        <taxon>Micrococcales</taxon>
        <taxon>Micrococcaceae</taxon>
        <taxon>Kocuria</taxon>
    </lineage>
</organism>
<evidence type="ECO:0000256" key="1">
    <source>
        <dbReference type="SAM" id="MobiDB-lite"/>
    </source>
</evidence>
<keyword evidence="2" id="KW-0472">Membrane</keyword>
<name>A0A512I9A5_9MICC</name>